<evidence type="ECO:0000313" key="3">
    <source>
        <dbReference type="EMBL" id="KAI1706958.1"/>
    </source>
</evidence>
<keyword evidence="4" id="KW-1185">Reference proteome</keyword>
<proteinExistence type="predicted"/>
<reference evidence="3" key="1">
    <citation type="submission" date="2022-01" db="EMBL/GenBank/DDBJ databases">
        <title>Genome Sequence Resource for Two Populations of Ditylenchus destructor, the Migratory Endoparasitic Phytonematode.</title>
        <authorList>
            <person name="Zhang H."/>
            <person name="Lin R."/>
            <person name="Xie B."/>
        </authorList>
    </citation>
    <scope>NUCLEOTIDE SEQUENCE</scope>
    <source>
        <strain evidence="3">BazhouSP</strain>
    </source>
</reference>
<comment type="caution">
    <text evidence="3">The sequence shown here is derived from an EMBL/GenBank/DDBJ whole genome shotgun (WGS) entry which is preliminary data.</text>
</comment>
<evidence type="ECO:0000256" key="2">
    <source>
        <dbReference type="SAM" id="Phobius"/>
    </source>
</evidence>
<sequence length="252" mass="28823">MMAAIVYFSFLCDIYVYANASIFRRYLATLIHEHTPHDVTVRSLKSVIRVFIDAAIDKNTTLASSLAPYKVPTSLYRAMTLSLTYWKDLAKGKDDDLQMTSKYLEASRTYLRHEEKENEWKPKSKRTSSDKEGAISALIGNIRDKQPANAASRRKREILKNFGLDYQGNQLKRKKRMTSIEIAMATVGSMVGVVYVTVTIAMIRRKRKMKKEWTNAWMKQSRNARPRSGDKAGDSPENVVEFASEMGFDNDE</sequence>
<keyword evidence="2" id="KW-0472">Membrane</keyword>
<feature type="region of interest" description="Disordered" evidence="1">
    <location>
        <begin position="217"/>
        <end position="238"/>
    </location>
</feature>
<dbReference type="AlphaFoldDB" id="A0AAD4R067"/>
<gene>
    <name evidence="3" type="ORF">DdX_12743</name>
</gene>
<keyword evidence="2" id="KW-0812">Transmembrane</keyword>
<organism evidence="3 4">
    <name type="scientific">Ditylenchus destructor</name>
    <dbReference type="NCBI Taxonomy" id="166010"/>
    <lineage>
        <taxon>Eukaryota</taxon>
        <taxon>Metazoa</taxon>
        <taxon>Ecdysozoa</taxon>
        <taxon>Nematoda</taxon>
        <taxon>Chromadorea</taxon>
        <taxon>Rhabditida</taxon>
        <taxon>Tylenchina</taxon>
        <taxon>Tylenchomorpha</taxon>
        <taxon>Sphaerularioidea</taxon>
        <taxon>Anguinidae</taxon>
        <taxon>Anguininae</taxon>
        <taxon>Ditylenchus</taxon>
    </lineage>
</organism>
<accession>A0AAD4R067</accession>
<evidence type="ECO:0000256" key="1">
    <source>
        <dbReference type="SAM" id="MobiDB-lite"/>
    </source>
</evidence>
<name>A0AAD4R067_9BILA</name>
<dbReference type="EMBL" id="JAKKPZ010000044">
    <property type="protein sequence ID" value="KAI1706958.1"/>
    <property type="molecule type" value="Genomic_DNA"/>
</dbReference>
<protein>
    <submittedName>
        <fullName evidence="3">Uncharacterized protein</fullName>
    </submittedName>
</protein>
<dbReference type="Proteomes" id="UP001201812">
    <property type="component" value="Unassembled WGS sequence"/>
</dbReference>
<feature type="transmembrane region" description="Helical" evidence="2">
    <location>
        <begin position="182"/>
        <end position="203"/>
    </location>
</feature>
<keyword evidence="2" id="KW-1133">Transmembrane helix</keyword>
<evidence type="ECO:0000313" key="4">
    <source>
        <dbReference type="Proteomes" id="UP001201812"/>
    </source>
</evidence>